<keyword evidence="6" id="KW-0342">GTP-binding</keyword>
<dbReference type="InterPro" id="IPR004840">
    <property type="entry name" value="Amino_acid_permease_CS"/>
</dbReference>
<evidence type="ECO:0000256" key="7">
    <source>
        <dbReference type="ARBA" id="ARBA00023136"/>
    </source>
</evidence>
<dbReference type="Pfam" id="PF13520">
    <property type="entry name" value="AA_permease_2"/>
    <property type="match status" value="1"/>
</dbReference>
<feature type="transmembrane region" description="Helical" evidence="8">
    <location>
        <begin position="648"/>
        <end position="669"/>
    </location>
</feature>
<dbReference type="Pfam" id="PF00025">
    <property type="entry name" value="Arf"/>
    <property type="match status" value="1"/>
</dbReference>
<reference evidence="9 10" key="1">
    <citation type="submission" date="2024-04" db="EMBL/GenBank/DDBJ databases">
        <title>genome sequences of Mucor flavus KT1a and Helicostylum pulchrum KT1b strains isolated from the surface of a dry-aged beef.</title>
        <authorList>
            <person name="Toyotome T."/>
            <person name="Hosono M."/>
            <person name="Torimaru M."/>
            <person name="Fukuda K."/>
            <person name="Mikami N."/>
        </authorList>
    </citation>
    <scope>NUCLEOTIDE SEQUENCE [LARGE SCALE GENOMIC DNA]</scope>
    <source>
        <strain evidence="9 10">KT1a</strain>
    </source>
</reference>
<dbReference type="Gene3D" id="1.20.1740.10">
    <property type="entry name" value="Amino acid/polyamine transporter I"/>
    <property type="match status" value="1"/>
</dbReference>
<dbReference type="SMART" id="SM00177">
    <property type="entry name" value="ARF"/>
    <property type="match status" value="1"/>
</dbReference>
<evidence type="ECO:0000256" key="2">
    <source>
        <dbReference type="ARBA" id="ARBA00022448"/>
    </source>
</evidence>
<keyword evidence="3 8" id="KW-0812">Transmembrane</keyword>
<dbReference type="PANTHER" id="PTHR45649:SF26">
    <property type="entry name" value="OS04G0435100 PROTEIN"/>
    <property type="match status" value="1"/>
</dbReference>
<evidence type="ECO:0000256" key="8">
    <source>
        <dbReference type="SAM" id="Phobius"/>
    </source>
</evidence>
<feature type="transmembrane region" description="Helical" evidence="8">
    <location>
        <begin position="341"/>
        <end position="359"/>
    </location>
</feature>
<dbReference type="PROSITE" id="PS51422">
    <property type="entry name" value="SAR1"/>
    <property type="match status" value="1"/>
</dbReference>
<dbReference type="PRINTS" id="PR00328">
    <property type="entry name" value="SAR1GTPBP"/>
</dbReference>
<dbReference type="PROSITE" id="PS51419">
    <property type="entry name" value="RAB"/>
    <property type="match status" value="1"/>
</dbReference>
<feature type="transmembrane region" description="Helical" evidence="8">
    <location>
        <begin position="613"/>
        <end position="636"/>
    </location>
</feature>
<dbReference type="InterPro" id="IPR006689">
    <property type="entry name" value="Small_GTPase_ARF/SAR"/>
</dbReference>
<accession>A0ABP9Z5T7</accession>
<evidence type="ECO:0000256" key="4">
    <source>
        <dbReference type="ARBA" id="ARBA00022741"/>
    </source>
</evidence>
<dbReference type="PROSITE" id="PS51417">
    <property type="entry name" value="ARF"/>
    <property type="match status" value="1"/>
</dbReference>
<dbReference type="PROSITE" id="PS00218">
    <property type="entry name" value="AMINO_ACID_PERMEASE_1"/>
    <property type="match status" value="1"/>
</dbReference>
<evidence type="ECO:0000256" key="3">
    <source>
        <dbReference type="ARBA" id="ARBA00022692"/>
    </source>
</evidence>
<proteinExistence type="predicted"/>
<dbReference type="Proteomes" id="UP001473302">
    <property type="component" value="Unassembled WGS sequence"/>
</dbReference>
<keyword evidence="7 8" id="KW-0472">Membrane</keyword>
<dbReference type="PANTHER" id="PTHR45649">
    <property type="entry name" value="AMINO-ACID PERMEASE BAT1"/>
    <property type="match status" value="1"/>
</dbReference>
<dbReference type="CDD" id="cd04159">
    <property type="entry name" value="Arl10_like"/>
    <property type="match status" value="1"/>
</dbReference>
<dbReference type="InterPro" id="IPR005225">
    <property type="entry name" value="Small_GTP-bd"/>
</dbReference>
<dbReference type="InterPro" id="IPR027417">
    <property type="entry name" value="P-loop_NTPase"/>
</dbReference>
<gene>
    <name evidence="9" type="ORF">MFLAVUS_007918</name>
</gene>
<feature type="transmembrane region" description="Helical" evidence="8">
    <location>
        <begin position="491"/>
        <end position="515"/>
    </location>
</feature>
<dbReference type="Gene3D" id="3.40.50.300">
    <property type="entry name" value="P-loop containing nucleotide triphosphate hydrolases"/>
    <property type="match status" value="1"/>
</dbReference>
<protein>
    <submittedName>
        <fullName evidence="9">Uncharacterized protein</fullName>
    </submittedName>
</protein>
<organism evidence="9 10">
    <name type="scientific">Mucor flavus</name>
    <dbReference type="NCBI Taxonomy" id="439312"/>
    <lineage>
        <taxon>Eukaryota</taxon>
        <taxon>Fungi</taxon>
        <taxon>Fungi incertae sedis</taxon>
        <taxon>Mucoromycota</taxon>
        <taxon>Mucoromycotina</taxon>
        <taxon>Mucoromycetes</taxon>
        <taxon>Mucorales</taxon>
        <taxon>Mucorineae</taxon>
        <taxon>Mucoraceae</taxon>
        <taxon>Mucor</taxon>
    </lineage>
</organism>
<feature type="transmembrane region" description="Helical" evidence="8">
    <location>
        <begin position="449"/>
        <end position="471"/>
    </location>
</feature>
<dbReference type="InterPro" id="IPR044154">
    <property type="entry name" value="Arl8a/8b"/>
</dbReference>
<evidence type="ECO:0000256" key="6">
    <source>
        <dbReference type="ARBA" id="ARBA00023134"/>
    </source>
</evidence>
<name>A0ABP9Z5T7_9FUNG</name>
<feature type="transmembrane region" description="Helical" evidence="8">
    <location>
        <begin position="578"/>
        <end position="601"/>
    </location>
</feature>
<dbReference type="SMART" id="SM00173">
    <property type="entry name" value="RAS"/>
    <property type="match status" value="1"/>
</dbReference>
<feature type="transmembrane region" description="Helical" evidence="8">
    <location>
        <begin position="371"/>
        <end position="391"/>
    </location>
</feature>
<keyword evidence="10" id="KW-1185">Reference proteome</keyword>
<keyword evidence="5 8" id="KW-1133">Transmembrane helix</keyword>
<feature type="transmembrane region" description="Helical" evidence="8">
    <location>
        <begin position="411"/>
        <end position="428"/>
    </location>
</feature>
<dbReference type="NCBIfam" id="TIGR00231">
    <property type="entry name" value="small_GTP"/>
    <property type="match status" value="1"/>
</dbReference>
<dbReference type="SMART" id="SM00178">
    <property type="entry name" value="SAR"/>
    <property type="match status" value="1"/>
</dbReference>
<evidence type="ECO:0000313" key="10">
    <source>
        <dbReference type="Proteomes" id="UP001473302"/>
    </source>
</evidence>
<feature type="transmembrane region" description="Helical" evidence="8">
    <location>
        <begin position="304"/>
        <end position="329"/>
    </location>
</feature>
<dbReference type="SUPFAM" id="SSF52540">
    <property type="entry name" value="P-loop containing nucleoside triphosphate hydrolases"/>
    <property type="match status" value="1"/>
</dbReference>
<dbReference type="InterPro" id="IPR002293">
    <property type="entry name" value="AA/rel_permease1"/>
</dbReference>
<feature type="transmembrane region" description="Helical" evidence="8">
    <location>
        <begin position="253"/>
        <end position="283"/>
    </location>
</feature>
<evidence type="ECO:0000256" key="1">
    <source>
        <dbReference type="ARBA" id="ARBA00004141"/>
    </source>
</evidence>
<comment type="subcellular location">
    <subcellularLocation>
        <location evidence="1">Membrane</location>
        <topology evidence="1">Multi-pass membrane protein</topology>
    </subcellularLocation>
</comment>
<dbReference type="EMBL" id="BAABUK010000021">
    <property type="protein sequence ID" value="GAA5814422.1"/>
    <property type="molecule type" value="Genomic_DNA"/>
</dbReference>
<dbReference type="SMART" id="SM00175">
    <property type="entry name" value="RAB"/>
    <property type="match status" value="1"/>
</dbReference>
<sequence length="686" mass="75517">MELTLVGLQNSGKTTLVNVIASGQFIEDSIPTVGFNMRKVTKGNVTMKLWDIGGQPRFRSMWERYCRGVNAIVFVVDAADHDKLEAAKVELKGLLERPQLIHIPVLILGNKNDLDNALSSEQLVDILQLKSITNREVSCYSISAKNYVNIDVTLQWLIKQGKGQKMDEPKFINTIENYGAVTFNTKPLSAVVDPGQERLNQLGYKQELQRRLSTFATFGLAFTNIGILSNTSATFQTVLQRGGPVTMLLSWNIVAMFMMCVALSLAEVCSLYPTSGGLYYWVYELLSRHPRGKSKAPIAAFITGWTYSLANVISIGATNVTVALSIGSIVKLSTDIDIPKVYLMLITLGITIFHGYLNMHDMGGLTVLNQWSVFWSCTGLIVIITVLSAFAPHQNASWVFTHYQNQTGFENPGYVLVLGMIGAAYSLFGCECAASVNEETKDADISSPLAMVSSIAVSWAVGLAFLIVLLFSIQDIDTVLTSTLHMPVAQLFYDAIGIWGTMGFLVLIVVCQFCTGATTVTVTSRQIYALARDHATPMSNSLKTINAHKLPGNAVWFTVALTCLVVLPFPLSEHLFETIVSATTITIHFSYAMVLGCRLLVPNPEKKKGRFNLGRWSVLVNLIGFLWALFAMFAFILPTSWPITSDTFNYAGVGLIVVIATTVIFWMGWGRYHYEGPKAMSDEIGE</sequence>
<feature type="transmembrane region" description="Helical" evidence="8">
    <location>
        <begin position="553"/>
        <end position="572"/>
    </location>
</feature>
<evidence type="ECO:0000313" key="9">
    <source>
        <dbReference type="EMBL" id="GAA5814422.1"/>
    </source>
</evidence>
<keyword evidence="2" id="KW-0813">Transport</keyword>
<evidence type="ECO:0000256" key="5">
    <source>
        <dbReference type="ARBA" id="ARBA00022989"/>
    </source>
</evidence>
<keyword evidence="4" id="KW-0547">Nucleotide-binding</keyword>
<comment type="caution">
    <text evidence="9">The sequence shown here is derived from an EMBL/GenBank/DDBJ whole genome shotgun (WGS) entry which is preliminary data.</text>
</comment>